<name>A0A9P6PZV4_9FUNG</name>
<evidence type="ECO:0008006" key="6">
    <source>
        <dbReference type="Google" id="ProtNLM"/>
    </source>
</evidence>
<gene>
    <name evidence="4" type="ORF">BG011_003887</name>
</gene>
<sequence length="248" mass="27550">MRVVGLTGGIASGKSTVVSTIKTLGVPIIDCDLLARLVVEPTHPAYKKLVNHFGTVILQNQEMGQPLDRYKFGTIIFGDAAQRKVANSIIHPAIRDEILKRLFKLWVKGTSLVVIDVPLLLEGELWRIVSKVIVVYCPPEVQLERIQSRDGLSAEDALARINAQRPLIEKVDYADHVIYNTSDLESLKRSTLEVMDALKPNPVWTVLAYIPPFAALLVVWEITRRHLKGDPRKTKPTPKNSSAPAHAS</sequence>
<evidence type="ECO:0000256" key="1">
    <source>
        <dbReference type="ARBA" id="ARBA00022741"/>
    </source>
</evidence>
<keyword evidence="5" id="KW-1185">Reference proteome</keyword>
<evidence type="ECO:0000256" key="3">
    <source>
        <dbReference type="SAM" id="MobiDB-lite"/>
    </source>
</evidence>
<dbReference type="GO" id="GO:0005524">
    <property type="term" value="F:ATP binding"/>
    <property type="evidence" value="ECO:0007669"/>
    <property type="project" value="UniProtKB-KW"/>
</dbReference>
<dbReference type="NCBIfam" id="TIGR00152">
    <property type="entry name" value="dephospho-CoA kinase"/>
    <property type="match status" value="1"/>
</dbReference>
<comment type="caution">
    <text evidence="4">The sequence shown here is derived from an EMBL/GenBank/DDBJ whole genome shotgun (WGS) entry which is preliminary data.</text>
</comment>
<dbReference type="EMBL" id="JAAAJA010000253">
    <property type="protein sequence ID" value="KAG0257569.1"/>
    <property type="molecule type" value="Genomic_DNA"/>
</dbReference>
<dbReference type="HAMAP" id="MF_00376">
    <property type="entry name" value="Dephospho_CoA_kinase"/>
    <property type="match status" value="1"/>
</dbReference>
<evidence type="ECO:0000313" key="4">
    <source>
        <dbReference type="EMBL" id="KAG0257569.1"/>
    </source>
</evidence>
<keyword evidence="2" id="KW-0067">ATP-binding</keyword>
<proteinExistence type="inferred from homology"/>
<organism evidence="4 5">
    <name type="scientific">Mortierella polycephala</name>
    <dbReference type="NCBI Taxonomy" id="41804"/>
    <lineage>
        <taxon>Eukaryota</taxon>
        <taxon>Fungi</taxon>
        <taxon>Fungi incertae sedis</taxon>
        <taxon>Mucoromycota</taxon>
        <taxon>Mortierellomycotina</taxon>
        <taxon>Mortierellomycetes</taxon>
        <taxon>Mortierellales</taxon>
        <taxon>Mortierellaceae</taxon>
        <taxon>Mortierella</taxon>
    </lineage>
</organism>
<dbReference type="InterPro" id="IPR001977">
    <property type="entry name" value="Depp_CoAkinase"/>
</dbReference>
<dbReference type="PANTHER" id="PTHR10695:SF46">
    <property type="entry name" value="BIFUNCTIONAL COENZYME A SYNTHASE-RELATED"/>
    <property type="match status" value="1"/>
</dbReference>
<accession>A0A9P6PZV4</accession>
<dbReference type="Proteomes" id="UP000726737">
    <property type="component" value="Unassembled WGS sequence"/>
</dbReference>
<dbReference type="PROSITE" id="PS51219">
    <property type="entry name" value="DPCK"/>
    <property type="match status" value="1"/>
</dbReference>
<feature type="compositionally biased region" description="Polar residues" evidence="3">
    <location>
        <begin position="237"/>
        <end position="248"/>
    </location>
</feature>
<dbReference type="OrthoDB" id="247245at2759"/>
<dbReference type="AlphaFoldDB" id="A0A9P6PZV4"/>
<dbReference type="GO" id="GO:0004140">
    <property type="term" value="F:dephospho-CoA kinase activity"/>
    <property type="evidence" value="ECO:0007669"/>
    <property type="project" value="InterPro"/>
</dbReference>
<dbReference type="InterPro" id="IPR027417">
    <property type="entry name" value="P-loop_NTPase"/>
</dbReference>
<protein>
    <recommendedName>
        <fullName evidence="6">Dephospho-CoA kinase</fullName>
    </recommendedName>
</protein>
<dbReference type="Pfam" id="PF01121">
    <property type="entry name" value="CoaE"/>
    <property type="match status" value="1"/>
</dbReference>
<evidence type="ECO:0000313" key="5">
    <source>
        <dbReference type="Proteomes" id="UP000726737"/>
    </source>
</evidence>
<reference evidence="4" key="1">
    <citation type="journal article" date="2020" name="Fungal Divers.">
        <title>Resolving the Mortierellaceae phylogeny through synthesis of multi-gene phylogenetics and phylogenomics.</title>
        <authorList>
            <person name="Vandepol N."/>
            <person name="Liber J."/>
            <person name="Desiro A."/>
            <person name="Na H."/>
            <person name="Kennedy M."/>
            <person name="Barry K."/>
            <person name="Grigoriev I.V."/>
            <person name="Miller A.N."/>
            <person name="O'Donnell K."/>
            <person name="Stajich J.E."/>
            <person name="Bonito G."/>
        </authorList>
    </citation>
    <scope>NUCLEOTIDE SEQUENCE</scope>
    <source>
        <strain evidence="4">KOD948</strain>
    </source>
</reference>
<dbReference type="PANTHER" id="PTHR10695">
    <property type="entry name" value="DEPHOSPHO-COA KINASE-RELATED"/>
    <property type="match status" value="1"/>
</dbReference>
<feature type="region of interest" description="Disordered" evidence="3">
    <location>
        <begin position="228"/>
        <end position="248"/>
    </location>
</feature>
<dbReference type="GO" id="GO:0015937">
    <property type="term" value="P:coenzyme A biosynthetic process"/>
    <property type="evidence" value="ECO:0007669"/>
    <property type="project" value="InterPro"/>
</dbReference>
<dbReference type="Gene3D" id="3.40.50.300">
    <property type="entry name" value="P-loop containing nucleotide triphosphate hydrolases"/>
    <property type="match status" value="1"/>
</dbReference>
<dbReference type="SUPFAM" id="SSF52540">
    <property type="entry name" value="P-loop containing nucleoside triphosphate hydrolases"/>
    <property type="match status" value="1"/>
</dbReference>
<keyword evidence="1" id="KW-0547">Nucleotide-binding</keyword>
<dbReference type="CDD" id="cd02022">
    <property type="entry name" value="DPCK"/>
    <property type="match status" value="1"/>
</dbReference>
<evidence type="ECO:0000256" key="2">
    <source>
        <dbReference type="ARBA" id="ARBA00022840"/>
    </source>
</evidence>